<feature type="non-terminal residue" evidence="2">
    <location>
        <position position="1"/>
    </location>
</feature>
<evidence type="ECO:0000256" key="1">
    <source>
        <dbReference type="SAM" id="MobiDB-lite"/>
    </source>
</evidence>
<evidence type="ECO:0000313" key="3">
    <source>
        <dbReference type="Proteomes" id="UP000789739"/>
    </source>
</evidence>
<accession>A0A9N9DCI7</accession>
<dbReference type="EMBL" id="CAJVPI010002006">
    <property type="protein sequence ID" value="CAG8633313.1"/>
    <property type="molecule type" value="Genomic_DNA"/>
</dbReference>
<evidence type="ECO:0000313" key="2">
    <source>
        <dbReference type="EMBL" id="CAG8633313.1"/>
    </source>
</evidence>
<sequence>LNQIVFMASTSMLKSKPSQKQGMQGQAEDNEDVNVGNTEEDKA</sequence>
<name>A0A9N9DCI7_9GLOM</name>
<organism evidence="2 3">
    <name type="scientific">Paraglomus brasilianum</name>
    <dbReference type="NCBI Taxonomy" id="144538"/>
    <lineage>
        <taxon>Eukaryota</taxon>
        <taxon>Fungi</taxon>
        <taxon>Fungi incertae sedis</taxon>
        <taxon>Mucoromycota</taxon>
        <taxon>Glomeromycotina</taxon>
        <taxon>Glomeromycetes</taxon>
        <taxon>Paraglomerales</taxon>
        <taxon>Paraglomeraceae</taxon>
        <taxon>Paraglomus</taxon>
    </lineage>
</organism>
<proteinExistence type="predicted"/>
<reference evidence="2" key="1">
    <citation type="submission" date="2021-06" db="EMBL/GenBank/DDBJ databases">
        <authorList>
            <person name="Kallberg Y."/>
            <person name="Tangrot J."/>
            <person name="Rosling A."/>
        </authorList>
    </citation>
    <scope>NUCLEOTIDE SEQUENCE</scope>
    <source>
        <strain evidence="2">BR232B</strain>
    </source>
</reference>
<dbReference type="AlphaFoldDB" id="A0A9N9DCI7"/>
<feature type="compositionally biased region" description="Polar residues" evidence="1">
    <location>
        <begin position="1"/>
        <end position="24"/>
    </location>
</feature>
<feature type="region of interest" description="Disordered" evidence="1">
    <location>
        <begin position="1"/>
        <end position="43"/>
    </location>
</feature>
<keyword evidence="3" id="KW-1185">Reference proteome</keyword>
<comment type="caution">
    <text evidence="2">The sequence shown here is derived from an EMBL/GenBank/DDBJ whole genome shotgun (WGS) entry which is preliminary data.</text>
</comment>
<gene>
    <name evidence="2" type="ORF">PBRASI_LOCUS9369</name>
</gene>
<protein>
    <submittedName>
        <fullName evidence="2">6546_t:CDS:1</fullName>
    </submittedName>
</protein>
<dbReference type="Proteomes" id="UP000789739">
    <property type="component" value="Unassembled WGS sequence"/>
</dbReference>